<dbReference type="InterPro" id="IPR011517">
    <property type="entry name" value="RNA_pol_sigma70_ECF-like"/>
</dbReference>
<accession>A0A845VAA1</accession>
<evidence type="ECO:0000256" key="2">
    <source>
        <dbReference type="ARBA" id="ARBA00023082"/>
    </source>
</evidence>
<dbReference type="InterPro" id="IPR053812">
    <property type="entry name" value="HTH_Sigma70_ECF-like"/>
</dbReference>
<dbReference type="InterPro" id="IPR013324">
    <property type="entry name" value="RNA_pol_sigma_r3/r4-like"/>
</dbReference>
<dbReference type="NCBIfam" id="TIGR02937">
    <property type="entry name" value="sigma70-ECF"/>
    <property type="match status" value="1"/>
</dbReference>
<dbReference type="AlphaFoldDB" id="A0A845VAA1"/>
<dbReference type="GO" id="GO:0006352">
    <property type="term" value="P:DNA-templated transcription initiation"/>
    <property type="evidence" value="ECO:0007669"/>
    <property type="project" value="InterPro"/>
</dbReference>
<evidence type="ECO:0000256" key="3">
    <source>
        <dbReference type="ARBA" id="ARBA00023163"/>
    </source>
</evidence>
<evidence type="ECO:0000259" key="4">
    <source>
        <dbReference type="Pfam" id="PF07638"/>
    </source>
</evidence>
<dbReference type="Gene3D" id="1.10.10.10">
    <property type="entry name" value="Winged helix-like DNA-binding domain superfamily/Winged helix DNA-binding domain"/>
    <property type="match status" value="1"/>
</dbReference>
<protein>
    <submittedName>
        <fullName evidence="5">Sigma-70 family RNA polymerase sigma factor</fullName>
    </submittedName>
</protein>
<evidence type="ECO:0000313" key="5">
    <source>
        <dbReference type="EMBL" id="NDY97051.1"/>
    </source>
</evidence>
<keyword evidence="6" id="KW-1185">Reference proteome</keyword>
<dbReference type="Pfam" id="PF07638">
    <property type="entry name" value="Sigma70_ECF"/>
    <property type="match status" value="1"/>
</dbReference>
<feature type="domain" description="RNA polymerase sigma-70 ECF-like HTH" evidence="4">
    <location>
        <begin position="12"/>
        <end position="190"/>
    </location>
</feature>
<comment type="caution">
    <text evidence="5">The sequence shown here is derived from an EMBL/GenBank/DDBJ whole genome shotgun (WGS) entry which is preliminary data.</text>
</comment>
<dbReference type="GO" id="GO:0016987">
    <property type="term" value="F:sigma factor activity"/>
    <property type="evidence" value="ECO:0007669"/>
    <property type="project" value="UniProtKB-KW"/>
</dbReference>
<dbReference type="InterPro" id="IPR036388">
    <property type="entry name" value="WH-like_DNA-bd_sf"/>
</dbReference>
<gene>
    <name evidence="5" type="ORF">G3I74_15070</name>
</gene>
<name>A0A845VAA1_9GAMM</name>
<organism evidence="5 6">
    <name type="scientific">Wenzhouxiangella limi</name>
    <dbReference type="NCBI Taxonomy" id="2707351"/>
    <lineage>
        <taxon>Bacteria</taxon>
        <taxon>Pseudomonadati</taxon>
        <taxon>Pseudomonadota</taxon>
        <taxon>Gammaproteobacteria</taxon>
        <taxon>Chromatiales</taxon>
        <taxon>Wenzhouxiangellaceae</taxon>
        <taxon>Wenzhouxiangella</taxon>
    </lineage>
</organism>
<dbReference type="InterPro" id="IPR014284">
    <property type="entry name" value="RNA_pol_sigma-70_dom"/>
</dbReference>
<evidence type="ECO:0000313" key="6">
    <source>
        <dbReference type="Proteomes" id="UP000484885"/>
    </source>
</evidence>
<evidence type="ECO:0000256" key="1">
    <source>
        <dbReference type="ARBA" id="ARBA00023015"/>
    </source>
</evidence>
<sequence length="192" mass="21687">MNEQTLQSLDGEVTRLLSSLRETPETMDQLLPLVYEDMRRIARTQQARLGTSPTLQTTELVHEAFLKLRQSEGQPIRNSTHFKRLSYLAIRQLIVDHARAKQAAKRGAGQAQATLHEDLMAEAPGDEETVLRIDEALDRLAAANPRQAEVVIARFFGGYKAEEIAGLLETSVRTVQRDWERARAWLLVDLEA</sequence>
<dbReference type="Proteomes" id="UP000484885">
    <property type="component" value="Unassembled WGS sequence"/>
</dbReference>
<dbReference type="NCBIfam" id="TIGR02999">
    <property type="entry name" value="Sig-70_X6"/>
    <property type="match status" value="1"/>
</dbReference>
<keyword evidence="3" id="KW-0804">Transcription</keyword>
<keyword evidence="2" id="KW-0731">Sigma factor</keyword>
<dbReference type="PANTHER" id="PTHR43133:SF39">
    <property type="entry name" value="SIMILAR TO RNA POLYMERASE SIGMA-E FACTOR"/>
    <property type="match status" value="1"/>
</dbReference>
<dbReference type="EMBL" id="JAAGSC010000044">
    <property type="protein sequence ID" value="NDY97051.1"/>
    <property type="molecule type" value="Genomic_DNA"/>
</dbReference>
<keyword evidence="1" id="KW-0805">Transcription regulation</keyword>
<dbReference type="InterPro" id="IPR039425">
    <property type="entry name" value="RNA_pol_sigma-70-like"/>
</dbReference>
<proteinExistence type="predicted"/>
<dbReference type="PANTHER" id="PTHR43133">
    <property type="entry name" value="RNA POLYMERASE ECF-TYPE SIGMA FACTO"/>
    <property type="match status" value="1"/>
</dbReference>
<reference evidence="5 6" key="1">
    <citation type="submission" date="2020-02" db="EMBL/GenBank/DDBJ databases">
        <authorList>
            <person name="Zhang X.-Y."/>
        </authorList>
    </citation>
    <scope>NUCLEOTIDE SEQUENCE [LARGE SCALE GENOMIC DNA]</scope>
    <source>
        <strain evidence="5 6">C33</strain>
    </source>
</reference>
<dbReference type="SUPFAM" id="SSF88659">
    <property type="entry name" value="Sigma3 and sigma4 domains of RNA polymerase sigma factors"/>
    <property type="match status" value="1"/>
</dbReference>
<dbReference type="RefSeq" id="WP_164212419.1">
    <property type="nucleotide sequence ID" value="NZ_JAAGSC010000044.1"/>
</dbReference>